<keyword evidence="1" id="KW-0732">Signal</keyword>
<dbReference type="PANTHER" id="PTHR38787">
    <property type="entry name" value="REGULATORY P DOMAIN-CONTAINING PROTEIN"/>
    <property type="match status" value="1"/>
</dbReference>
<dbReference type="InterPro" id="IPR027589">
    <property type="entry name" value="Choice_anch_B"/>
</dbReference>
<proteinExistence type="predicted"/>
<evidence type="ECO:0000256" key="1">
    <source>
        <dbReference type="SAM" id="SignalP"/>
    </source>
</evidence>
<keyword evidence="3" id="KW-1185">Reference proteome</keyword>
<dbReference type="PANTHER" id="PTHR38787:SF3">
    <property type="entry name" value="REGULATORY P DOMAIN-CONTAINING PROTEIN"/>
    <property type="match status" value="1"/>
</dbReference>
<dbReference type="EMBL" id="JBHSCX010000003">
    <property type="protein sequence ID" value="MFC4361642.1"/>
    <property type="molecule type" value="Genomic_DNA"/>
</dbReference>
<feature type="chain" id="PRO_5045298241" evidence="1">
    <location>
        <begin position="19"/>
        <end position="444"/>
    </location>
</feature>
<accession>A0ABV8V1P7</accession>
<dbReference type="Proteomes" id="UP001595840">
    <property type="component" value="Unassembled WGS sequence"/>
</dbReference>
<dbReference type="Pfam" id="PF08309">
    <property type="entry name" value="LVIVD"/>
    <property type="match status" value="1"/>
</dbReference>
<name>A0ABV8V1P7_9GAMM</name>
<gene>
    <name evidence="2" type="ORF">ACFOX3_04965</name>
</gene>
<evidence type="ECO:0000313" key="2">
    <source>
        <dbReference type="EMBL" id="MFC4361642.1"/>
    </source>
</evidence>
<evidence type="ECO:0000313" key="3">
    <source>
        <dbReference type="Proteomes" id="UP001595840"/>
    </source>
</evidence>
<sequence>MKSILLFSMITLLVSACGGGGGSAGHNHPMPTVPDSNDVTATPRAGADCFNNLADNYPCLNVDRVSGLKFNVQASDIWGWQDQINGDDYAFLALTTGTAFIRMTNPEAPEFVAFLPTATGSSSWRDVKQINDHAVVVSEAAGHGMQVVHIKGLVERSDGETIAPIYHYKEFGSAHNIAVNDDTNFAYVVGSNTCGGGLHMIDMNEPHMPKFAGCYAGDGYTHDVQCVTYWGDDSNYRGREICFGANEDTLTIVDVTDKSAPQLIAKRSYSQVGYTHQGWLTDDHNYFVLGDELDETNFGIKTRTIVFDTRNLANPTFVSAFNNTTNSIDHNLYVKGNHIFQANYTAGVRVLRQGNLALGEMREVAYFDTWPQNNNAVFDGVWSVFPFFDSGLMITANIDGEFFILRPNLSAIPECSDLLDNDADGATDYPADSSCSSAETQFEQ</sequence>
<protein>
    <submittedName>
        <fullName evidence="2">Choice-of-anchor B family protein</fullName>
    </submittedName>
</protein>
<dbReference type="PROSITE" id="PS51257">
    <property type="entry name" value="PROKAR_LIPOPROTEIN"/>
    <property type="match status" value="1"/>
</dbReference>
<reference evidence="3" key="1">
    <citation type="journal article" date="2019" name="Int. J. Syst. Evol. Microbiol.">
        <title>The Global Catalogue of Microorganisms (GCM) 10K type strain sequencing project: providing services to taxonomists for standard genome sequencing and annotation.</title>
        <authorList>
            <consortium name="The Broad Institute Genomics Platform"/>
            <consortium name="The Broad Institute Genome Sequencing Center for Infectious Disease"/>
            <person name="Wu L."/>
            <person name="Ma J."/>
        </authorList>
    </citation>
    <scope>NUCLEOTIDE SEQUENCE [LARGE SCALE GENOMIC DNA]</scope>
    <source>
        <strain evidence="3">CECT 8570</strain>
    </source>
</reference>
<comment type="caution">
    <text evidence="2">The sequence shown here is derived from an EMBL/GenBank/DDBJ whole genome shotgun (WGS) entry which is preliminary data.</text>
</comment>
<dbReference type="SUPFAM" id="SSF51004">
    <property type="entry name" value="C-terminal (heme d1) domain of cytochrome cd1-nitrite reductase"/>
    <property type="match status" value="1"/>
</dbReference>
<feature type="signal peptide" evidence="1">
    <location>
        <begin position="1"/>
        <end position="18"/>
    </location>
</feature>
<dbReference type="RefSeq" id="WP_290259419.1">
    <property type="nucleotide sequence ID" value="NZ_JAUFQG010000004.1"/>
</dbReference>
<dbReference type="InterPro" id="IPR013211">
    <property type="entry name" value="LVIVD"/>
</dbReference>
<dbReference type="NCBIfam" id="TIGR04312">
    <property type="entry name" value="choice_anch_B"/>
    <property type="match status" value="1"/>
</dbReference>
<dbReference type="InterPro" id="IPR011048">
    <property type="entry name" value="Haem_d1_sf"/>
</dbReference>
<organism evidence="2 3">
    <name type="scientific">Simiduia curdlanivorans</name>
    <dbReference type="NCBI Taxonomy" id="1492769"/>
    <lineage>
        <taxon>Bacteria</taxon>
        <taxon>Pseudomonadati</taxon>
        <taxon>Pseudomonadota</taxon>
        <taxon>Gammaproteobacteria</taxon>
        <taxon>Cellvibrionales</taxon>
        <taxon>Cellvibrionaceae</taxon>
        <taxon>Simiduia</taxon>
    </lineage>
</organism>